<name>A0AA88A8S2_FICCA</name>
<keyword evidence="2" id="KW-1185">Reference proteome</keyword>
<protein>
    <submittedName>
        <fullName evidence="1">Uncharacterized protein</fullName>
    </submittedName>
</protein>
<dbReference type="EMBL" id="BTGU01000027">
    <property type="protein sequence ID" value="GMN48004.1"/>
    <property type="molecule type" value="Genomic_DNA"/>
</dbReference>
<dbReference type="Proteomes" id="UP001187192">
    <property type="component" value="Unassembled WGS sequence"/>
</dbReference>
<evidence type="ECO:0000313" key="1">
    <source>
        <dbReference type="EMBL" id="GMN48004.1"/>
    </source>
</evidence>
<organism evidence="1 2">
    <name type="scientific">Ficus carica</name>
    <name type="common">Common fig</name>
    <dbReference type="NCBI Taxonomy" id="3494"/>
    <lineage>
        <taxon>Eukaryota</taxon>
        <taxon>Viridiplantae</taxon>
        <taxon>Streptophyta</taxon>
        <taxon>Embryophyta</taxon>
        <taxon>Tracheophyta</taxon>
        <taxon>Spermatophyta</taxon>
        <taxon>Magnoliopsida</taxon>
        <taxon>eudicotyledons</taxon>
        <taxon>Gunneridae</taxon>
        <taxon>Pentapetalae</taxon>
        <taxon>rosids</taxon>
        <taxon>fabids</taxon>
        <taxon>Rosales</taxon>
        <taxon>Moraceae</taxon>
        <taxon>Ficeae</taxon>
        <taxon>Ficus</taxon>
    </lineage>
</organism>
<sequence length="68" mass="7242">MLNERTWGSMKEVCSALQKASSMKMSRTEGLEDSSSLVVPGSSGTHDFLQELVNGRGGTPIAEEAPQS</sequence>
<evidence type="ECO:0000313" key="2">
    <source>
        <dbReference type="Proteomes" id="UP001187192"/>
    </source>
</evidence>
<reference evidence="1" key="1">
    <citation type="submission" date="2023-07" db="EMBL/GenBank/DDBJ databases">
        <title>draft genome sequence of fig (Ficus carica).</title>
        <authorList>
            <person name="Takahashi T."/>
            <person name="Nishimura K."/>
        </authorList>
    </citation>
    <scope>NUCLEOTIDE SEQUENCE</scope>
</reference>
<accession>A0AA88A8S2</accession>
<comment type="caution">
    <text evidence="1">The sequence shown here is derived from an EMBL/GenBank/DDBJ whole genome shotgun (WGS) entry which is preliminary data.</text>
</comment>
<gene>
    <name evidence="1" type="ORF">TIFTF001_017178</name>
</gene>
<dbReference type="AlphaFoldDB" id="A0AA88A8S2"/>
<proteinExistence type="predicted"/>